<sequence>MSEPSLVDIENWLLRRRRVGIACIQETKWKGGKSRDIGDGYKLLYNGTSSSRNGVGVAVSGKLRSRIVAVDRLSDHEHKE</sequence>
<dbReference type="OrthoDB" id="5854863at2759"/>
<evidence type="ECO:0008006" key="3">
    <source>
        <dbReference type="Google" id="ProtNLM"/>
    </source>
</evidence>
<dbReference type="Proteomes" id="UP000270094">
    <property type="component" value="Unassembled WGS sequence"/>
</dbReference>
<keyword evidence="2" id="KW-1185">Reference proteome</keyword>
<gene>
    <name evidence="1" type="ORF">SVUK_LOCUS17572</name>
</gene>
<dbReference type="EMBL" id="UYYB01118334">
    <property type="protein sequence ID" value="VDM82574.1"/>
    <property type="molecule type" value="Genomic_DNA"/>
</dbReference>
<dbReference type="InterPro" id="IPR036691">
    <property type="entry name" value="Endo/exonu/phosph_ase_sf"/>
</dbReference>
<organism evidence="1 2">
    <name type="scientific">Strongylus vulgaris</name>
    <name type="common">Blood worm</name>
    <dbReference type="NCBI Taxonomy" id="40348"/>
    <lineage>
        <taxon>Eukaryota</taxon>
        <taxon>Metazoa</taxon>
        <taxon>Ecdysozoa</taxon>
        <taxon>Nematoda</taxon>
        <taxon>Chromadorea</taxon>
        <taxon>Rhabditida</taxon>
        <taxon>Rhabditina</taxon>
        <taxon>Rhabditomorpha</taxon>
        <taxon>Strongyloidea</taxon>
        <taxon>Strongylidae</taxon>
        <taxon>Strongylus</taxon>
    </lineage>
</organism>
<reference evidence="1 2" key="1">
    <citation type="submission" date="2018-11" db="EMBL/GenBank/DDBJ databases">
        <authorList>
            <consortium name="Pathogen Informatics"/>
        </authorList>
    </citation>
    <scope>NUCLEOTIDE SEQUENCE [LARGE SCALE GENOMIC DNA]</scope>
</reference>
<evidence type="ECO:0000313" key="1">
    <source>
        <dbReference type="EMBL" id="VDM82574.1"/>
    </source>
</evidence>
<evidence type="ECO:0000313" key="2">
    <source>
        <dbReference type="Proteomes" id="UP000270094"/>
    </source>
</evidence>
<dbReference type="Gene3D" id="3.60.10.10">
    <property type="entry name" value="Endonuclease/exonuclease/phosphatase"/>
    <property type="match status" value="1"/>
</dbReference>
<dbReference type="AlphaFoldDB" id="A0A3P7JUM4"/>
<protein>
    <recommendedName>
        <fullName evidence="3">Endonuclease/exonuclease/phosphatase domain-containing protein</fullName>
    </recommendedName>
</protein>
<proteinExistence type="predicted"/>
<accession>A0A3P7JUM4</accession>
<name>A0A3P7JUM4_STRVU</name>